<gene>
    <name evidence="17" type="ORF">AL399_05660</name>
</gene>
<evidence type="ECO:0000313" key="18">
    <source>
        <dbReference type="Proteomes" id="UP000054172"/>
    </source>
</evidence>
<feature type="binding site" evidence="14">
    <location>
        <position position="170"/>
    </location>
    <ligand>
        <name>NADP(+)</name>
        <dbReference type="ChEBI" id="CHEBI:58349"/>
    </ligand>
</feature>
<keyword evidence="11" id="KW-0511">Multifunctional enzyme</keyword>
<dbReference type="InterPro" id="IPR016192">
    <property type="entry name" value="APOBEC/CMP_deaminase_Zn-bd"/>
</dbReference>
<keyword evidence="12" id="KW-0378">Hydrolase</keyword>
<evidence type="ECO:0000256" key="4">
    <source>
        <dbReference type="ARBA" id="ARBA00005259"/>
    </source>
</evidence>
<feature type="binding site" evidence="14">
    <location>
        <position position="204"/>
    </location>
    <ligand>
        <name>substrate</name>
    </ligand>
</feature>
<feature type="binding site" evidence="14">
    <location>
        <position position="184"/>
    </location>
    <ligand>
        <name>substrate</name>
    </ligand>
</feature>
<evidence type="ECO:0000256" key="6">
    <source>
        <dbReference type="ARBA" id="ARBA00022619"/>
    </source>
</evidence>
<evidence type="ECO:0000256" key="1">
    <source>
        <dbReference type="ARBA" id="ARBA00002151"/>
    </source>
</evidence>
<evidence type="ECO:0000256" key="8">
    <source>
        <dbReference type="ARBA" id="ARBA00022833"/>
    </source>
</evidence>
<keyword evidence="6 12" id="KW-0686">Riboflavin biosynthesis</keyword>
<comment type="cofactor">
    <cofactor evidence="12 15">
        <name>Zn(2+)</name>
        <dbReference type="ChEBI" id="CHEBI:29105"/>
    </cofactor>
    <text evidence="12 15">Binds 1 zinc ion.</text>
</comment>
<evidence type="ECO:0000256" key="12">
    <source>
        <dbReference type="PIRNR" id="PIRNR006769"/>
    </source>
</evidence>
<feature type="binding site" evidence="14">
    <location>
        <position position="200"/>
    </location>
    <ligand>
        <name>NADP(+)</name>
        <dbReference type="ChEBI" id="CHEBI:58349"/>
    </ligand>
</feature>
<dbReference type="EMBL" id="LIIK01000023">
    <property type="protein sequence ID" value="KQM08764.1"/>
    <property type="molecule type" value="Genomic_DNA"/>
</dbReference>
<dbReference type="EC" id="3.5.4.26" evidence="12"/>
<dbReference type="NCBIfam" id="TIGR00326">
    <property type="entry name" value="eubact_ribD"/>
    <property type="match status" value="1"/>
</dbReference>
<sequence length="353" mass="38782">MARAIELARAGMGAVAPNPLVGAVLARDGQILAEGYHAVYGGAHAERAALDRARQNGIDTQGATLYVTLEPCNHQGKTPPCTEAILEAKLARVVVAGLDPNPQMSGQSVELLRQAGIDVEVGLLREEAENMNRRYITYRTRRRPYVVLKWAQTLDGYIDAVRAPGGLPMWITNQHAQTLVHKWRSEEGALMVGTNTVVRDNPYLNIRYWHGANPLRVVLDRTLRIPPECHVFDGTIPTMVFAGNNQSASKKANQIAGINGLDLQLVDFMKGIENVVLEKLYEKQITSVMVEGGGLLLSNFLKHALWDEARVFIGNRIFRGGVPAPPMPLCSSRFEPVGDAQLHTFINPSPRSL</sequence>
<dbReference type="Pfam" id="PF01872">
    <property type="entry name" value="RibD_C"/>
    <property type="match status" value="1"/>
</dbReference>
<evidence type="ECO:0000256" key="13">
    <source>
        <dbReference type="PIRSR" id="PIRSR006769-1"/>
    </source>
</evidence>
<evidence type="ECO:0000256" key="11">
    <source>
        <dbReference type="ARBA" id="ARBA00023268"/>
    </source>
</evidence>
<keyword evidence="18" id="KW-1185">Reference proteome</keyword>
<comment type="catalytic activity">
    <reaction evidence="12">
        <text>2,5-diamino-6-hydroxy-4-(5-phosphoribosylamino)-pyrimidine + H2O + H(+) = 5-amino-6-(5-phospho-D-ribosylamino)uracil + NH4(+)</text>
        <dbReference type="Rhea" id="RHEA:21868"/>
        <dbReference type="ChEBI" id="CHEBI:15377"/>
        <dbReference type="ChEBI" id="CHEBI:15378"/>
        <dbReference type="ChEBI" id="CHEBI:28938"/>
        <dbReference type="ChEBI" id="CHEBI:58453"/>
        <dbReference type="ChEBI" id="CHEBI:58614"/>
        <dbReference type="EC" id="3.5.4.26"/>
    </reaction>
</comment>
<evidence type="ECO:0000256" key="10">
    <source>
        <dbReference type="ARBA" id="ARBA00023002"/>
    </source>
</evidence>
<feature type="binding site" evidence="15">
    <location>
        <position position="44"/>
    </location>
    <ligand>
        <name>Zn(2+)</name>
        <dbReference type="ChEBI" id="CHEBI:29105"/>
        <note>catalytic</note>
    </ligand>
</feature>
<dbReference type="InterPro" id="IPR050765">
    <property type="entry name" value="Riboflavin_Biosynth_HTPR"/>
</dbReference>
<organism evidence="17 18">
    <name type="scientific">Candidatus [Bacteroides] periocalifornicus</name>
    <dbReference type="NCBI Taxonomy" id="1702214"/>
    <lineage>
        <taxon>Bacteria</taxon>
        <taxon>Pseudomonadati</taxon>
        <taxon>Bacteroidota</taxon>
    </lineage>
</organism>
<dbReference type="STRING" id="1702214.AL399_05660"/>
<evidence type="ECO:0000256" key="2">
    <source>
        <dbReference type="ARBA" id="ARBA00004882"/>
    </source>
</evidence>
<comment type="pathway">
    <text evidence="3 12">Cofactor biosynthesis; riboflavin biosynthesis; 5-amino-6-(D-ribitylamino)uracil from GTP: step 3/4.</text>
</comment>
<feature type="binding site" evidence="14">
    <location>
        <position position="151"/>
    </location>
    <ligand>
        <name>NADP(+)</name>
        <dbReference type="ChEBI" id="CHEBI:58349"/>
    </ligand>
</feature>
<keyword evidence="10 12" id="KW-0560">Oxidoreductase</keyword>
<reference evidence="17" key="1">
    <citation type="submission" date="2015-08" db="EMBL/GenBank/DDBJ databases">
        <title>Candidatus Bacteriodes Periocalifornicus.</title>
        <authorList>
            <person name="McLean J.S."/>
            <person name="Kelley S."/>
        </authorList>
    </citation>
    <scope>NUCLEOTIDE SEQUENCE [LARGE SCALE GENOMIC DNA]</scope>
    <source>
        <strain evidence="17">12B</strain>
    </source>
</reference>
<dbReference type="Proteomes" id="UP000054172">
    <property type="component" value="Unassembled WGS sequence"/>
</dbReference>
<dbReference type="SUPFAM" id="SSF53927">
    <property type="entry name" value="Cytidine deaminase-like"/>
    <property type="match status" value="1"/>
</dbReference>
<dbReference type="GO" id="GO:0008270">
    <property type="term" value="F:zinc ion binding"/>
    <property type="evidence" value="ECO:0007669"/>
    <property type="project" value="InterPro"/>
</dbReference>
<dbReference type="GO" id="GO:0008835">
    <property type="term" value="F:diaminohydroxyphosphoribosylaminopyrimidine deaminase activity"/>
    <property type="evidence" value="ECO:0007669"/>
    <property type="project" value="UniProtKB-EC"/>
</dbReference>
<comment type="pathway">
    <text evidence="2 12">Cofactor biosynthesis; riboflavin biosynthesis; 5-amino-6-(D-ribitylamino)uracil from GTP: step 2/4.</text>
</comment>
<dbReference type="Gene3D" id="3.40.140.10">
    <property type="entry name" value="Cytidine Deaminase, domain 2"/>
    <property type="match status" value="1"/>
</dbReference>
<comment type="caution">
    <text evidence="17">The sequence shown here is derived from an EMBL/GenBank/DDBJ whole genome shotgun (WGS) entry which is preliminary data.</text>
</comment>
<protein>
    <recommendedName>
        <fullName evidence="12">Riboflavin biosynthesis protein RibD</fullName>
    </recommendedName>
    <domain>
        <recommendedName>
            <fullName evidence="12">Diaminohydroxyphosphoribosylaminopyrimidine deaminase</fullName>
            <shortName evidence="12">DRAP deaminase</shortName>
            <ecNumber evidence="12">3.5.4.26</ecNumber>
        </recommendedName>
        <alternativeName>
            <fullName evidence="12">Riboflavin-specific deaminase</fullName>
        </alternativeName>
    </domain>
    <domain>
        <recommendedName>
            <fullName evidence="12">5-amino-6-(5-phosphoribosylamino)uracil reductase</fullName>
            <ecNumber evidence="12">1.1.1.193</ecNumber>
        </recommendedName>
        <alternativeName>
            <fullName evidence="12">HTP reductase</fullName>
        </alternativeName>
    </domain>
</protein>
<feature type="active site" description="Proton donor" evidence="13">
    <location>
        <position position="46"/>
    </location>
</feature>
<evidence type="ECO:0000313" key="17">
    <source>
        <dbReference type="EMBL" id="KQM08764.1"/>
    </source>
</evidence>
<dbReference type="UniPathway" id="UPA00275">
    <property type="reaction ID" value="UER00401"/>
</dbReference>
<keyword evidence="8 12" id="KW-0862">Zinc</keyword>
<feature type="binding site" evidence="14">
    <location>
        <position position="207"/>
    </location>
    <ligand>
        <name>substrate</name>
    </ligand>
</feature>
<dbReference type="PANTHER" id="PTHR38011">
    <property type="entry name" value="DIHYDROFOLATE REDUCTASE FAMILY PROTEIN (AFU_ORTHOLOGUE AFUA_8G06820)"/>
    <property type="match status" value="1"/>
</dbReference>
<evidence type="ECO:0000259" key="16">
    <source>
        <dbReference type="PROSITE" id="PS51747"/>
    </source>
</evidence>
<dbReference type="PANTHER" id="PTHR38011:SF7">
    <property type="entry name" value="2,5-DIAMINO-6-RIBOSYLAMINO-4(3H)-PYRIMIDINONE 5'-PHOSPHATE REDUCTASE"/>
    <property type="match status" value="1"/>
</dbReference>
<dbReference type="GO" id="GO:0009231">
    <property type="term" value="P:riboflavin biosynthetic process"/>
    <property type="evidence" value="ECO:0007669"/>
    <property type="project" value="UniProtKB-UniPathway"/>
</dbReference>
<dbReference type="AlphaFoldDB" id="A0A0Q4B7H0"/>
<feature type="binding site" evidence="14">
    <location>
        <position position="291"/>
    </location>
    <ligand>
        <name>substrate</name>
    </ligand>
</feature>
<feature type="domain" description="CMP/dCMP-type deaminase" evidence="16">
    <location>
        <begin position="1"/>
        <end position="120"/>
    </location>
</feature>
<feature type="binding site" evidence="15">
    <location>
        <position position="72"/>
    </location>
    <ligand>
        <name>Zn(2+)</name>
        <dbReference type="ChEBI" id="CHEBI:29105"/>
        <note>catalytic</note>
    </ligand>
</feature>
<comment type="similarity">
    <text evidence="4 12">In the N-terminal section; belongs to the cytidine and deoxycytidylate deaminase family.</text>
</comment>
<dbReference type="PROSITE" id="PS00903">
    <property type="entry name" value="CYT_DCMP_DEAMINASES_1"/>
    <property type="match status" value="1"/>
</dbReference>
<evidence type="ECO:0000256" key="7">
    <source>
        <dbReference type="ARBA" id="ARBA00022723"/>
    </source>
</evidence>
<accession>A0A0Q4B7H0</accession>
<dbReference type="InterPro" id="IPR024072">
    <property type="entry name" value="DHFR-like_dom_sf"/>
</dbReference>
<keyword evidence="9 12" id="KW-0521">NADP</keyword>
<dbReference type="GO" id="GO:0008703">
    <property type="term" value="F:5-amino-6-(5-phosphoribosylamino)uracil reductase activity"/>
    <property type="evidence" value="ECO:0007669"/>
    <property type="project" value="UniProtKB-EC"/>
</dbReference>
<dbReference type="PIRSF" id="PIRSF006769">
    <property type="entry name" value="RibD"/>
    <property type="match status" value="1"/>
</dbReference>
<proteinExistence type="inferred from homology"/>
<dbReference type="InterPro" id="IPR004794">
    <property type="entry name" value="Eubact_RibD"/>
</dbReference>
<name>A0A0Q4B7H0_9BACT</name>
<dbReference type="SUPFAM" id="SSF53597">
    <property type="entry name" value="Dihydrofolate reductase-like"/>
    <property type="match status" value="1"/>
</dbReference>
<evidence type="ECO:0000256" key="3">
    <source>
        <dbReference type="ARBA" id="ARBA00004910"/>
    </source>
</evidence>
<evidence type="ECO:0000256" key="14">
    <source>
        <dbReference type="PIRSR" id="PIRSR006769-2"/>
    </source>
</evidence>
<evidence type="ECO:0000256" key="5">
    <source>
        <dbReference type="ARBA" id="ARBA00007417"/>
    </source>
</evidence>
<dbReference type="PROSITE" id="PS51747">
    <property type="entry name" value="CYT_DCMP_DEAMINASES_2"/>
    <property type="match status" value="1"/>
</dbReference>
<comment type="catalytic activity">
    <reaction evidence="12">
        <text>5-amino-6-(5-phospho-D-ribitylamino)uracil + NADP(+) = 5-amino-6-(5-phospho-D-ribosylamino)uracil + NADPH + H(+)</text>
        <dbReference type="Rhea" id="RHEA:17845"/>
        <dbReference type="ChEBI" id="CHEBI:15378"/>
        <dbReference type="ChEBI" id="CHEBI:57783"/>
        <dbReference type="ChEBI" id="CHEBI:58349"/>
        <dbReference type="ChEBI" id="CHEBI:58421"/>
        <dbReference type="ChEBI" id="CHEBI:58453"/>
        <dbReference type="EC" id="1.1.1.193"/>
    </reaction>
</comment>
<dbReference type="InterPro" id="IPR002734">
    <property type="entry name" value="RibDG_C"/>
</dbReference>
<feature type="binding site" evidence="14">
    <location>
        <position position="196"/>
    </location>
    <ligand>
        <name>NADP(+)</name>
        <dbReference type="ChEBI" id="CHEBI:58349"/>
    </ligand>
</feature>
<evidence type="ECO:0000256" key="15">
    <source>
        <dbReference type="PIRSR" id="PIRSR006769-3"/>
    </source>
</evidence>
<evidence type="ECO:0000256" key="9">
    <source>
        <dbReference type="ARBA" id="ARBA00022857"/>
    </source>
</evidence>
<keyword evidence="7 12" id="KW-0479">Metal-binding</keyword>
<dbReference type="EC" id="1.1.1.193" evidence="12"/>
<comment type="function">
    <text evidence="1 12">Converts 2,5-diamino-6-(ribosylamino)-4(3h)-pyrimidinone 5'-phosphate into 5-amino-6-(ribosylamino)-2,4(1h,3h)-pyrimidinedione 5'-phosphate.</text>
</comment>
<dbReference type="Pfam" id="PF00383">
    <property type="entry name" value="dCMP_cyt_deam_1"/>
    <property type="match status" value="1"/>
</dbReference>
<dbReference type="CDD" id="cd01284">
    <property type="entry name" value="Riboflavin_deaminase-reductase"/>
    <property type="match status" value="1"/>
</dbReference>
<dbReference type="PATRIC" id="fig|1702214.3.peg.177"/>
<dbReference type="InterPro" id="IPR016193">
    <property type="entry name" value="Cytidine_deaminase-like"/>
</dbReference>
<feature type="binding site" evidence="15">
    <location>
        <position position="81"/>
    </location>
    <ligand>
        <name>Zn(2+)</name>
        <dbReference type="ChEBI" id="CHEBI:29105"/>
        <note>catalytic</note>
    </ligand>
</feature>
<dbReference type="InterPro" id="IPR002125">
    <property type="entry name" value="CMP_dCMP_dom"/>
</dbReference>
<comment type="similarity">
    <text evidence="5 12">In the C-terminal section; belongs to the HTP reductase family.</text>
</comment>
<dbReference type="Gene3D" id="3.40.430.10">
    <property type="entry name" value="Dihydrofolate Reductase, subunit A"/>
    <property type="match status" value="1"/>
</dbReference>